<evidence type="ECO:0000256" key="7">
    <source>
        <dbReference type="ARBA" id="ARBA00022963"/>
    </source>
</evidence>
<evidence type="ECO:0000256" key="2">
    <source>
        <dbReference type="ARBA" id="ARBA00010701"/>
    </source>
</evidence>
<dbReference type="InterPro" id="IPR029058">
    <property type="entry name" value="AB_hydrolase_fold"/>
</dbReference>
<comment type="caution">
    <text evidence="10">The sequence shown here is derived from an EMBL/GenBank/DDBJ whole genome shotgun (WGS) entry which is preliminary data.</text>
</comment>
<dbReference type="Pfam" id="PF01764">
    <property type="entry name" value="Lipase_3"/>
    <property type="match status" value="1"/>
</dbReference>
<dbReference type="STRING" id="3818.A0A445CKD4"/>
<keyword evidence="8" id="KW-0443">Lipid metabolism</keyword>
<gene>
    <name evidence="10" type="ORF">Ahy_A06g026394</name>
</gene>
<organism evidence="10 11">
    <name type="scientific">Arachis hypogaea</name>
    <name type="common">Peanut</name>
    <dbReference type="NCBI Taxonomy" id="3818"/>
    <lineage>
        <taxon>Eukaryota</taxon>
        <taxon>Viridiplantae</taxon>
        <taxon>Streptophyta</taxon>
        <taxon>Embryophyta</taxon>
        <taxon>Tracheophyta</taxon>
        <taxon>Spermatophyta</taxon>
        <taxon>Magnoliopsida</taxon>
        <taxon>eudicotyledons</taxon>
        <taxon>Gunneridae</taxon>
        <taxon>Pentapetalae</taxon>
        <taxon>rosids</taxon>
        <taxon>fabids</taxon>
        <taxon>Fabales</taxon>
        <taxon>Fabaceae</taxon>
        <taxon>Papilionoideae</taxon>
        <taxon>50 kb inversion clade</taxon>
        <taxon>dalbergioids sensu lato</taxon>
        <taxon>Dalbergieae</taxon>
        <taxon>Pterocarpus clade</taxon>
        <taxon>Arachis</taxon>
    </lineage>
</organism>
<feature type="domain" description="Fungal lipase-type" evidence="9">
    <location>
        <begin position="197"/>
        <end position="353"/>
    </location>
</feature>
<dbReference type="CDD" id="cd00519">
    <property type="entry name" value="Lipase_3"/>
    <property type="match status" value="1"/>
</dbReference>
<keyword evidence="6" id="KW-0809">Transit peptide</keyword>
<keyword evidence="5" id="KW-0378">Hydrolase</keyword>
<name>A0A445CKD4_ARAHY</name>
<evidence type="ECO:0000313" key="11">
    <source>
        <dbReference type="Proteomes" id="UP000289738"/>
    </source>
</evidence>
<evidence type="ECO:0000256" key="8">
    <source>
        <dbReference type="ARBA" id="ARBA00023098"/>
    </source>
</evidence>
<keyword evidence="11" id="KW-1185">Reference proteome</keyword>
<dbReference type="PANTHER" id="PTHR31403">
    <property type="entry name" value="PHOSPHOLIPASE A1-IBETA2, CHLOROPLASTIC"/>
    <property type="match status" value="1"/>
</dbReference>
<protein>
    <recommendedName>
        <fullName evidence="9">Fungal lipase-type domain-containing protein</fullName>
    </recommendedName>
</protein>
<dbReference type="AlphaFoldDB" id="A0A445CKD4"/>
<dbReference type="InterPro" id="IPR002921">
    <property type="entry name" value="Fungal_lipase-type"/>
</dbReference>
<dbReference type="FunFam" id="3.40.50.1820:FF:000065">
    <property type="entry name" value="Phospholipase A1-II 3"/>
    <property type="match status" value="1"/>
</dbReference>
<evidence type="ECO:0000256" key="6">
    <source>
        <dbReference type="ARBA" id="ARBA00022946"/>
    </source>
</evidence>
<evidence type="ECO:0000256" key="4">
    <source>
        <dbReference type="ARBA" id="ARBA00022640"/>
    </source>
</evidence>
<dbReference type="OrthoDB" id="438440at2759"/>
<dbReference type="SUPFAM" id="SSF53474">
    <property type="entry name" value="alpha/beta-Hydrolases"/>
    <property type="match status" value="1"/>
</dbReference>
<keyword evidence="4" id="KW-0934">Plastid</keyword>
<dbReference type="GO" id="GO:0009507">
    <property type="term" value="C:chloroplast"/>
    <property type="evidence" value="ECO:0007669"/>
    <property type="project" value="UniProtKB-SubCell"/>
</dbReference>
<comment type="similarity">
    <text evidence="2">Belongs to the AB hydrolase superfamily. Lipase family.</text>
</comment>
<reference evidence="10 11" key="1">
    <citation type="submission" date="2019-01" db="EMBL/GenBank/DDBJ databases">
        <title>Sequencing of cultivated peanut Arachis hypogaea provides insights into genome evolution and oil improvement.</title>
        <authorList>
            <person name="Chen X."/>
        </authorList>
    </citation>
    <scope>NUCLEOTIDE SEQUENCE [LARGE SCALE GENOMIC DNA]</scope>
    <source>
        <strain evidence="11">cv. Fuhuasheng</strain>
        <tissue evidence="10">Leaves</tissue>
    </source>
</reference>
<evidence type="ECO:0000256" key="3">
    <source>
        <dbReference type="ARBA" id="ARBA00022528"/>
    </source>
</evidence>
<sequence>MATTSISNMVVTLEAKNPPKLQAAPAASSSSHTLVTTTRKPSIMTCKAAISTQLKPERPMPPKQEQLDISSVWRKLHGEDKWAGLLDPLDPGLRLEIIRYGEMAQATYDSFDYDPYSKYCGSCRYPHEKLFEYLDMTHMGYTVSRYIYATANVSLPSFFKRSRFPHKMWSDRANWAGYIAVSDDQTSKSLGRRDIAIAWRGTVTHTEWLADLTNYLRPLSPEIPCGDQGVKVEAGFMDLYTDKSPQCRFCKYSARHQVLSEVRKLVEKYEDEEVSITITGHSLGSALAVLSAFDLAETGLNVKKDGSGIHISVITFAGPRVGNWRFKQRLELDHGVKVLRVVNTHDIVPKSPGFIINESSPEWVYRLFKWLPWSYAHVGVQLELNHRDSPELNPNGDASCAHNLEAYLHLIDGYQGSNLGFKSATERDVALVNKSCDFVKDEHSVPPVWWQDMNKDLVRGSDGLWRQPERPRHVDHPEDIDHHLNQLGLLQSQS</sequence>
<dbReference type="EMBL" id="SDMP01000006">
    <property type="protein sequence ID" value="RYR51379.1"/>
    <property type="molecule type" value="Genomic_DNA"/>
</dbReference>
<dbReference type="Proteomes" id="UP000289738">
    <property type="component" value="Chromosome A06"/>
</dbReference>
<dbReference type="Gramene" id="arahy.Tifrunner.gnm2.ann2.Ah06g146100.1">
    <property type="protein sequence ID" value="arahy.Tifrunner.gnm2.ann2.Ah06g146100.1-CDS"/>
    <property type="gene ID" value="arahy.Tifrunner.gnm2.ann2.Ah06g146100"/>
</dbReference>
<dbReference type="Gene3D" id="3.40.50.1820">
    <property type="entry name" value="alpha/beta hydrolase"/>
    <property type="match status" value="1"/>
</dbReference>
<dbReference type="GO" id="GO:0008970">
    <property type="term" value="F:phospholipase A1 activity"/>
    <property type="evidence" value="ECO:0007669"/>
    <property type="project" value="UniProtKB-ARBA"/>
</dbReference>
<evidence type="ECO:0000256" key="5">
    <source>
        <dbReference type="ARBA" id="ARBA00022801"/>
    </source>
</evidence>
<dbReference type="GO" id="GO:0016042">
    <property type="term" value="P:lipid catabolic process"/>
    <property type="evidence" value="ECO:0007669"/>
    <property type="project" value="UniProtKB-KW"/>
</dbReference>
<evidence type="ECO:0000256" key="1">
    <source>
        <dbReference type="ARBA" id="ARBA00004229"/>
    </source>
</evidence>
<dbReference type="GO" id="GO:0047714">
    <property type="term" value="F:galactolipase activity"/>
    <property type="evidence" value="ECO:0007669"/>
    <property type="project" value="UniProtKB-ARBA"/>
</dbReference>
<comment type="subcellular location">
    <subcellularLocation>
        <location evidence="1">Plastid</location>
        <location evidence="1">Chloroplast</location>
    </subcellularLocation>
</comment>
<evidence type="ECO:0000259" key="9">
    <source>
        <dbReference type="Pfam" id="PF01764"/>
    </source>
</evidence>
<keyword evidence="3" id="KW-0150">Chloroplast</keyword>
<keyword evidence="7" id="KW-0442">Lipid degradation</keyword>
<evidence type="ECO:0000313" key="10">
    <source>
        <dbReference type="EMBL" id="RYR51379.1"/>
    </source>
</evidence>
<proteinExistence type="inferred from homology"/>
<accession>A0A445CKD4</accession>
<dbReference type="PANTHER" id="PTHR31403:SF51">
    <property type="entry name" value="PHOSPHOLIPASE A1-IGAMMA2, CHLOROPLASTIC"/>
    <property type="match status" value="1"/>
</dbReference>
<dbReference type="SMR" id="A0A445CKD4"/>